<sequence length="649" mass="74617">MEASPDRDASDTEEQEPRQNSDQRETNKSLADSSAFVAMDLFKTYLDNKLHSLSMDIGGEIVPKLSKLPIVSIETDINDKYYLDSPLFCLDNEDSNLTLDSKLYEYENKSFKNRCSVKEPQPDDSNLFILKRYYASMKRMNVYKKRISWFDKMPGHSLETMNKAIADYIGTYPIEVVNKHGNAKLTNQEYIRTTPDTKSQVRSEIEAGKSVKQIFTDNFESEHQPRDSKYVQNVKYHVNNEKNPFNKQNIADDMQTVINMNSAKHPFLKEIVQTTGKPPSVICYTDFQMKHFASACKSSIIGVDRTFNLGACFVTTTVFQENKLKRKGKNTNPIIMGPIYLHWDGACHTYQHEEKALVKAIKDSFPTSELTLCTRHLSENVTRHLRTKVGVNDKNAKQILSDLFGDSGLIEADTTVDFSTKFEAESNKTKRNTREKNEDSDSESDGEFAESFEKLTEDNDNEEINALENELKRLKTEKRKVELKRKIEEEKDNLKNLQLLPTVQPSVAALVQNSTKGEQNHEFSDIIACSTEKSGKAMQIVDFLWPEPIPQYQTITLAGDMEFRVGKKKTLDKISIEEWGYANIRILQELLKRNTALNVNTYLNYTADIFRLASKYVWYSVLLYEQEIDMKGLHTKICVMRHYACCLRE</sequence>
<dbReference type="AlphaFoldDB" id="A0A8S3UZK3"/>
<gene>
    <name evidence="2" type="ORF">MEDL_59777</name>
</gene>
<proteinExistence type="predicted"/>
<organism evidence="2 3">
    <name type="scientific">Mytilus edulis</name>
    <name type="common">Blue mussel</name>
    <dbReference type="NCBI Taxonomy" id="6550"/>
    <lineage>
        <taxon>Eukaryota</taxon>
        <taxon>Metazoa</taxon>
        <taxon>Spiralia</taxon>
        <taxon>Lophotrochozoa</taxon>
        <taxon>Mollusca</taxon>
        <taxon>Bivalvia</taxon>
        <taxon>Autobranchia</taxon>
        <taxon>Pteriomorphia</taxon>
        <taxon>Mytilida</taxon>
        <taxon>Mytiloidea</taxon>
        <taxon>Mytilidae</taxon>
        <taxon>Mytilinae</taxon>
        <taxon>Mytilus</taxon>
    </lineage>
</organism>
<reference evidence="2" key="1">
    <citation type="submission" date="2021-03" db="EMBL/GenBank/DDBJ databases">
        <authorList>
            <person name="Bekaert M."/>
        </authorList>
    </citation>
    <scope>NUCLEOTIDE SEQUENCE</scope>
</reference>
<feature type="region of interest" description="Disordered" evidence="1">
    <location>
        <begin position="424"/>
        <end position="460"/>
    </location>
</feature>
<protein>
    <submittedName>
        <fullName evidence="2">Uncharacterized protein</fullName>
    </submittedName>
</protein>
<feature type="region of interest" description="Disordered" evidence="1">
    <location>
        <begin position="1"/>
        <end position="30"/>
    </location>
</feature>
<dbReference type="EMBL" id="CAJPWZ010002918">
    <property type="protein sequence ID" value="CAG2247890.1"/>
    <property type="molecule type" value="Genomic_DNA"/>
</dbReference>
<feature type="compositionally biased region" description="Basic and acidic residues" evidence="1">
    <location>
        <begin position="424"/>
        <end position="439"/>
    </location>
</feature>
<feature type="compositionally biased region" description="Acidic residues" evidence="1">
    <location>
        <begin position="440"/>
        <end position="450"/>
    </location>
</feature>
<evidence type="ECO:0000313" key="3">
    <source>
        <dbReference type="Proteomes" id="UP000683360"/>
    </source>
</evidence>
<evidence type="ECO:0000256" key="1">
    <source>
        <dbReference type="SAM" id="MobiDB-lite"/>
    </source>
</evidence>
<dbReference type="Proteomes" id="UP000683360">
    <property type="component" value="Unassembled WGS sequence"/>
</dbReference>
<keyword evidence="3" id="KW-1185">Reference proteome</keyword>
<name>A0A8S3UZK3_MYTED</name>
<feature type="compositionally biased region" description="Basic and acidic residues" evidence="1">
    <location>
        <begin position="1"/>
        <end position="27"/>
    </location>
</feature>
<accession>A0A8S3UZK3</accession>
<evidence type="ECO:0000313" key="2">
    <source>
        <dbReference type="EMBL" id="CAG2247890.1"/>
    </source>
</evidence>
<comment type="caution">
    <text evidence="2">The sequence shown here is derived from an EMBL/GenBank/DDBJ whole genome shotgun (WGS) entry which is preliminary data.</text>
</comment>